<dbReference type="EMBL" id="JACJHR010000016">
    <property type="protein sequence ID" value="MBB2500263.1"/>
    <property type="molecule type" value="Genomic_DNA"/>
</dbReference>
<gene>
    <name evidence="1" type="ORF">H5411_14155</name>
</gene>
<evidence type="ECO:0000313" key="1">
    <source>
        <dbReference type="EMBL" id="MBB2500263.1"/>
    </source>
</evidence>
<dbReference type="Proteomes" id="UP000550260">
    <property type="component" value="Unassembled WGS sequence"/>
</dbReference>
<dbReference type="RefSeq" id="WP_183124033.1">
    <property type="nucleotide sequence ID" value="NZ_JACJHR010000016.1"/>
</dbReference>
<comment type="caution">
    <text evidence="1">The sequence shown here is derived from an EMBL/GenBank/DDBJ whole genome shotgun (WGS) entry which is preliminary data.</text>
</comment>
<reference evidence="1 2" key="1">
    <citation type="submission" date="2020-08" db="EMBL/GenBank/DDBJ databases">
        <title>Amycolatopsis echigonensis JCM 21831.</title>
        <authorList>
            <person name="Tedsree N."/>
            <person name="Kuncharoen N."/>
            <person name="Likhitwitayawuid K."/>
            <person name="Tanasupawat S."/>
        </authorList>
    </citation>
    <scope>NUCLEOTIDE SEQUENCE [LARGE SCALE GENOMIC DNA]</scope>
    <source>
        <strain evidence="1 2">JCM 21831</strain>
    </source>
</reference>
<proteinExistence type="predicted"/>
<protein>
    <submittedName>
        <fullName evidence="1">Uncharacterized protein</fullName>
    </submittedName>
</protein>
<name>A0A8E1VXW4_9PSEU</name>
<organism evidence="1 2">
    <name type="scientific">Amycolatopsis echigonensis</name>
    <dbReference type="NCBI Taxonomy" id="2576905"/>
    <lineage>
        <taxon>Bacteria</taxon>
        <taxon>Bacillati</taxon>
        <taxon>Actinomycetota</taxon>
        <taxon>Actinomycetes</taxon>
        <taxon>Pseudonocardiales</taxon>
        <taxon>Pseudonocardiaceae</taxon>
        <taxon>Amycolatopsis</taxon>
    </lineage>
</organism>
<dbReference type="AlphaFoldDB" id="A0A8E1VXW4"/>
<sequence length="122" mass="12404">MTKVQDAVARLKAALSTVAALDGRVYDDPGATAGGPAAAVISPPSVEWAGFCGGEPSSASFVVHLVVPFDQYSTARLFELVEPVVKSIADGTPFVVSSASPGLLQQGGTQLPTYAITVDVGL</sequence>
<evidence type="ECO:0000313" key="2">
    <source>
        <dbReference type="Proteomes" id="UP000550260"/>
    </source>
</evidence>
<accession>A0A8E1VXW4</accession>